<dbReference type="Proteomes" id="UP001055336">
    <property type="component" value="Chromosome"/>
</dbReference>
<dbReference type="InterPro" id="IPR035965">
    <property type="entry name" value="PAS-like_dom_sf"/>
</dbReference>
<dbReference type="PROSITE" id="PS50112">
    <property type="entry name" value="PAS"/>
    <property type="match status" value="1"/>
</dbReference>
<dbReference type="InterPro" id="IPR000014">
    <property type="entry name" value="PAS"/>
</dbReference>
<dbReference type="Gene3D" id="3.30.450.20">
    <property type="entry name" value="PAS domain"/>
    <property type="match status" value="1"/>
</dbReference>
<protein>
    <submittedName>
        <fullName evidence="2">PAS domain-containing protein</fullName>
    </submittedName>
</protein>
<dbReference type="EMBL" id="CP092488">
    <property type="protein sequence ID" value="UMB72125.1"/>
    <property type="molecule type" value="Genomic_DNA"/>
</dbReference>
<accession>A0ABY3VXX9</accession>
<evidence type="ECO:0000313" key="3">
    <source>
        <dbReference type="Proteomes" id="UP001055336"/>
    </source>
</evidence>
<evidence type="ECO:0000313" key="2">
    <source>
        <dbReference type="EMBL" id="UMB72125.1"/>
    </source>
</evidence>
<evidence type="ECO:0000259" key="1">
    <source>
        <dbReference type="PROSITE" id="PS50112"/>
    </source>
</evidence>
<dbReference type="SMART" id="SM00091">
    <property type="entry name" value="PAS"/>
    <property type="match status" value="1"/>
</dbReference>
<dbReference type="NCBIfam" id="TIGR00229">
    <property type="entry name" value="sensory_box"/>
    <property type="match status" value="1"/>
</dbReference>
<sequence length="133" mass="14566">MDRRRTAQASRSPAEVLRELPALVLLERIPVPTLAVLQDGTIVFANTAFAEILGRDADEVVALRFHDIFYGALETESVLSVVDGLANMIVELAHKDGSTVRALMSRSAMRRADDAIALATFQDLTEELWASGR</sequence>
<feature type="domain" description="PAS" evidence="1">
    <location>
        <begin position="25"/>
        <end position="61"/>
    </location>
</feature>
<dbReference type="RefSeq" id="WP_240263848.1">
    <property type="nucleotide sequence ID" value="NZ_CP092488.2"/>
</dbReference>
<dbReference type="SUPFAM" id="SSF55785">
    <property type="entry name" value="PYP-like sensor domain (PAS domain)"/>
    <property type="match status" value="1"/>
</dbReference>
<proteinExistence type="predicted"/>
<dbReference type="CDD" id="cd00130">
    <property type="entry name" value="PAS"/>
    <property type="match status" value="1"/>
</dbReference>
<gene>
    <name evidence="2" type="ORF">MKK62_05110</name>
</gene>
<dbReference type="Pfam" id="PF13426">
    <property type="entry name" value="PAS_9"/>
    <property type="match status" value="1"/>
</dbReference>
<name>A0ABY3VXX9_9MYCO</name>
<keyword evidence="3" id="KW-1185">Reference proteome</keyword>
<organism evidence="2 3">
    <name type="scientific">Mycobacterium paraterrae</name>
    <dbReference type="NCBI Taxonomy" id="577492"/>
    <lineage>
        <taxon>Bacteria</taxon>
        <taxon>Bacillati</taxon>
        <taxon>Actinomycetota</taxon>
        <taxon>Actinomycetes</taxon>
        <taxon>Mycobacteriales</taxon>
        <taxon>Mycobacteriaceae</taxon>
        <taxon>Mycobacterium</taxon>
    </lineage>
</organism>
<reference evidence="2" key="1">
    <citation type="submission" date="2022-08" db="EMBL/GenBank/DDBJ databases">
        <title>Whole genome sequencing of non-tuberculosis mycobacteria type-strains.</title>
        <authorList>
            <person name="Igarashi Y."/>
            <person name="Osugi A."/>
            <person name="Mitarai S."/>
        </authorList>
    </citation>
    <scope>NUCLEOTIDE SEQUENCE</scope>
    <source>
        <strain evidence="2">DSM 45127</strain>
    </source>
</reference>